<proteinExistence type="predicted"/>
<feature type="non-terminal residue" evidence="1">
    <location>
        <position position="1"/>
    </location>
</feature>
<gene>
    <name evidence="1" type="ORF">Tci_889713</name>
</gene>
<comment type="caution">
    <text evidence="1">The sequence shown here is derived from an EMBL/GenBank/DDBJ whole genome shotgun (WGS) entry which is preliminary data.</text>
</comment>
<organism evidence="1">
    <name type="scientific">Tanacetum cinerariifolium</name>
    <name type="common">Dalmatian daisy</name>
    <name type="synonym">Chrysanthemum cinerariifolium</name>
    <dbReference type="NCBI Taxonomy" id="118510"/>
    <lineage>
        <taxon>Eukaryota</taxon>
        <taxon>Viridiplantae</taxon>
        <taxon>Streptophyta</taxon>
        <taxon>Embryophyta</taxon>
        <taxon>Tracheophyta</taxon>
        <taxon>Spermatophyta</taxon>
        <taxon>Magnoliopsida</taxon>
        <taxon>eudicotyledons</taxon>
        <taxon>Gunneridae</taxon>
        <taxon>Pentapetalae</taxon>
        <taxon>asterids</taxon>
        <taxon>campanulids</taxon>
        <taxon>Asterales</taxon>
        <taxon>Asteraceae</taxon>
        <taxon>Asteroideae</taxon>
        <taxon>Anthemideae</taxon>
        <taxon>Anthemidinae</taxon>
        <taxon>Tanacetum</taxon>
    </lineage>
</organism>
<sequence>YELYVNEVHIMRESNQDPLALVANHQMTPSHFNAYHYPYNNPQFQQQFSPSQSPHYGLTPLIQHYSTTYPSTPLAISYPSTPYPNAYSSIVHQEACPQPPSIPQIEYTVYIVNQQTHMAEFPQIDSGLAVHAFKEGDDPIDAIKK</sequence>
<name>A0A699UDE4_TANCI</name>
<evidence type="ECO:0000313" key="1">
    <source>
        <dbReference type="EMBL" id="GFD17744.1"/>
    </source>
</evidence>
<protein>
    <submittedName>
        <fullName evidence="1">Uncharacterized protein</fullName>
    </submittedName>
</protein>
<accession>A0A699UDE4</accession>
<reference evidence="1" key="1">
    <citation type="journal article" date="2019" name="Sci. Rep.">
        <title>Draft genome of Tanacetum cinerariifolium, the natural source of mosquito coil.</title>
        <authorList>
            <person name="Yamashiro T."/>
            <person name="Shiraishi A."/>
            <person name="Satake H."/>
            <person name="Nakayama K."/>
        </authorList>
    </citation>
    <scope>NUCLEOTIDE SEQUENCE</scope>
</reference>
<dbReference type="EMBL" id="BKCJ011302500">
    <property type="protein sequence ID" value="GFD17744.1"/>
    <property type="molecule type" value="Genomic_DNA"/>
</dbReference>
<dbReference type="AlphaFoldDB" id="A0A699UDE4"/>